<evidence type="ECO:0000256" key="3">
    <source>
        <dbReference type="ARBA" id="ARBA00022729"/>
    </source>
</evidence>
<name>A0ABS2SWL0_9BACI</name>
<feature type="coiled-coil region" evidence="5">
    <location>
        <begin position="375"/>
        <end position="406"/>
    </location>
</feature>
<evidence type="ECO:0000313" key="9">
    <source>
        <dbReference type="Proteomes" id="UP001179280"/>
    </source>
</evidence>
<reference evidence="8" key="1">
    <citation type="submission" date="2021-01" db="EMBL/GenBank/DDBJ databases">
        <title>Genomic Encyclopedia of Type Strains, Phase IV (KMG-IV): sequencing the most valuable type-strain genomes for metagenomic binning, comparative biology and taxonomic classification.</title>
        <authorList>
            <person name="Goeker M."/>
        </authorList>
    </citation>
    <scope>NUCLEOTIDE SEQUENCE</scope>
    <source>
        <strain evidence="8">DSM 21943</strain>
    </source>
</reference>
<feature type="region of interest" description="Disordered" evidence="6">
    <location>
        <begin position="223"/>
        <end position="249"/>
    </location>
</feature>
<dbReference type="PANTHER" id="PTHR42953:SF3">
    <property type="entry name" value="HIGH-AFFINITY ZINC UPTAKE SYSTEM PROTEIN ZNUA"/>
    <property type="match status" value="1"/>
</dbReference>
<sequence length="516" mass="58516">MKQTTFYRLSIYFFAIACLFGCQSQNEGEDQTQPELNVVASFLPMYEFTKQVAGDRADVQLMVSQGQDAHSYEPSAQDVATVNQADVFVYSSEEMEFWVNSLFNTLENDKLIVARAADGLNNTTQHDRTDEASTQEVISISGVAHHYHTEDEIVLTAELSGNTNFDHWHWYQRDDASQEWQAVSGQSTETFSITAPEESFEIQAVLYDNEHTIYAESDPVTITIDNHDDHNHEEKDQEHSEDNHDTNSTETQIDIKGVADHYHTGDVVTLAAELNEETSYDHWHWFMKEESHDEWQAVSDQVTNYFEYTTTGTSFDVKAVLYDDNHNVYIESEPVSVLIDDHDDQDPHIWLDPVLAQDQVAVIRDALIEADPEGKDIYEENAKTFIEELQSLNQEYETALKDAENRAFVVQHQAFGYLADRYNLEQIAIGGLSTEVEPSPSRMAEIGNLVKENNVPVIYYQQGASSSIAQTVATETGTDTAVLYDLEVLSEELLENELGYLEAMRHNLESLLVSIN</sequence>
<dbReference type="Gene3D" id="3.40.50.1980">
    <property type="entry name" value="Nitrogenase molybdenum iron protein domain"/>
    <property type="match status" value="3"/>
</dbReference>
<feature type="signal peptide" evidence="7">
    <location>
        <begin position="1"/>
        <end position="24"/>
    </location>
</feature>
<protein>
    <submittedName>
        <fullName evidence="8">Zinc transport system substrate-binding protein</fullName>
    </submittedName>
</protein>
<keyword evidence="5" id="KW-0175">Coiled coil</keyword>
<keyword evidence="9" id="KW-1185">Reference proteome</keyword>
<dbReference type="InterPro" id="IPR050492">
    <property type="entry name" value="Bact_metal-bind_prot9"/>
</dbReference>
<accession>A0ABS2SWL0</accession>
<keyword evidence="2 4" id="KW-0813">Transport</keyword>
<proteinExistence type="inferred from homology"/>
<dbReference type="Proteomes" id="UP001179280">
    <property type="component" value="Unassembled WGS sequence"/>
</dbReference>
<feature type="chain" id="PRO_5045953341" evidence="7">
    <location>
        <begin position="25"/>
        <end position="516"/>
    </location>
</feature>
<comment type="similarity">
    <text evidence="1 4">Belongs to the bacterial solute-binding protein 9 family.</text>
</comment>
<dbReference type="PANTHER" id="PTHR42953">
    <property type="entry name" value="HIGH-AFFINITY ZINC UPTAKE SYSTEM PROTEIN ZNUA-RELATED"/>
    <property type="match status" value="1"/>
</dbReference>
<dbReference type="InterPro" id="IPR006129">
    <property type="entry name" value="AdhesinB"/>
</dbReference>
<dbReference type="RefSeq" id="WP_204467173.1">
    <property type="nucleotide sequence ID" value="NZ_JAFBCV010000010.1"/>
</dbReference>
<gene>
    <name evidence="8" type="ORF">JOC54_003159</name>
</gene>
<evidence type="ECO:0000256" key="1">
    <source>
        <dbReference type="ARBA" id="ARBA00011028"/>
    </source>
</evidence>
<evidence type="ECO:0000256" key="6">
    <source>
        <dbReference type="SAM" id="MobiDB-lite"/>
    </source>
</evidence>
<dbReference type="Pfam" id="PF01297">
    <property type="entry name" value="ZnuA"/>
    <property type="match status" value="2"/>
</dbReference>
<evidence type="ECO:0000256" key="2">
    <source>
        <dbReference type="ARBA" id="ARBA00022448"/>
    </source>
</evidence>
<evidence type="ECO:0000256" key="7">
    <source>
        <dbReference type="SAM" id="SignalP"/>
    </source>
</evidence>
<dbReference type="SUPFAM" id="SSF53807">
    <property type="entry name" value="Helical backbone' metal receptor"/>
    <property type="match status" value="1"/>
</dbReference>
<evidence type="ECO:0000256" key="5">
    <source>
        <dbReference type="SAM" id="Coils"/>
    </source>
</evidence>
<evidence type="ECO:0000313" key="8">
    <source>
        <dbReference type="EMBL" id="MBM7839879.1"/>
    </source>
</evidence>
<dbReference type="PRINTS" id="PR00691">
    <property type="entry name" value="ADHESINB"/>
</dbReference>
<comment type="caution">
    <text evidence="8">The sequence shown here is derived from an EMBL/GenBank/DDBJ whole genome shotgun (WGS) entry which is preliminary data.</text>
</comment>
<dbReference type="InterPro" id="IPR006127">
    <property type="entry name" value="ZnuA-like"/>
</dbReference>
<dbReference type="InterPro" id="IPR006128">
    <property type="entry name" value="Lipoprotein_PsaA-like"/>
</dbReference>
<feature type="compositionally biased region" description="Basic and acidic residues" evidence="6">
    <location>
        <begin position="225"/>
        <end position="247"/>
    </location>
</feature>
<dbReference type="PRINTS" id="PR00690">
    <property type="entry name" value="ADHESNFAMILY"/>
</dbReference>
<dbReference type="EMBL" id="JAFBCV010000010">
    <property type="protein sequence ID" value="MBM7839879.1"/>
    <property type="molecule type" value="Genomic_DNA"/>
</dbReference>
<evidence type="ECO:0000256" key="4">
    <source>
        <dbReference type="RuleBase" id="RU003512"/>
    </source>
</evidence>
<keyword evidence="3 7" id="KW-0732">Signal</keyword>
<organism evidence="8 9">
    <name type="scientific">Shouchella xiaoxiensis</name>
    <dbReference type="NCBI Taxonomy" id="766895"/>
    <lineage>
        <taxon>Bacteria</taxon>
        <taxon>Bacillati</taxon>
        <taxon>Bacillota</taxon>
        <taxon>Bacilli</taxon>
        <taxon>Bacillales</taxon>
        <taxon>Bacillaceae</taxon>
        <taxon>Shouchella</taxon>
    </lineage>
</organism>